<organism evidence="2 3">
    <name type="scientific">Phytophthora pseudosyringae</name>
    <dbReference type="NCBI Taxonomy" id="221518"/>
    <lineage>
        <taxon>Eukaryota</taxon>
        <taxon>Sar</taxon>
        <taxon>Stramenopiles</taxon>
        <taxon>Oomycota</taxon>
        <taxon>Peronosporomycetes</taxon>
        <taxon>Peronosporales</taxon>
        <taxon>Peronosporaceae</taxon>
        <taxon>Phytophthora</taxon>
    </lineage>
</organism>
<protein>
    <submittedName>
        <fullName evidence="2">Uncharacterized protein</fullName>
    </submittedName>
</protein>
<accession>A0A8T1WIQ4</accession>
<dbReference type="Proteomes" id="UP000694044">
    <property type="component" value="Unassembled WGS sequence"/>
</dbReference>
<feature type="region of interest" description="Disordered" evidence="1">
    <location>
        <begin position="1"/>
        <end position="52"/>
    </location>
</feature>
<evidence type="ECO:0000313" key="2">
    <source>
        <dbReference type="EMBL" id="KAG7393787.1"/>
    </source>
</evidence>
<name>A0A8T1WIQ4_9STRA</name>
<sequence>MGDDKANRRGRSSPHKRKQHRERGTELKAALRRPDRDAQVSPPLLHGTRRRRAARMHVAVPGCCRAVFAMRQLGAVGVCFGLRLREREGVDPSIHPEARCAAFHSGTSKIRVLTPTLLLAADSALDDTSGVSYGSSPT</sequence>
<gene>
    <name evidence="2" type="ORF">PHYPSEUDO_004550</name>
</gene>
<evidence type="ECO:0000256" key="1">
    <source>
        <dbReference type="SAM" id="MobiDB-lite"/>
    </source>
</evidence>
<dbReference type="EMBL" id="JAGDFM010000002">
    <property type="protein sequence ID" value="KAG7393787.1"/>
    <property type="molecule type" value="Genomic_DNA"/>
</dbReference>
<feature type="compositionally biased region" description="Basic residues" evidence="1">
    <location>
        <begin position="8"/>
        <end position="21"/>
    </location>
</feature>
<comment type="caution">
    <text evidence="2">The sequence shown here is derived from an EMBL/GenBank/DDBJ whole genome shotgun (WGS) entry which is preliminary data.</text>
</comment>
<keyword evidence="3" id="KW-1185">Reference proteome</keyword>
<dbReference type="AlphaFoldDB" id="A0A8T1WIQ4"/>
<reference evidence="2" key="1">
    <citation type="submission" date="2021-02" db="EMBL/GenBank/DDBJ databases">
        <authorList>
            <person name="Palmer J.M."/>
        </authorList>
    </citation>
    <scope>NUCLEOTIDE SEQUENCE</scope>
    <source>
        <strain evidence="2">SCRP734</strain>
    </source>
</reference>
<evidence type="ECO:0000313" key="3">
    <source>
        <dbReference type="Proteomes" id="UP000694044"/>
    </source>
</evidence>
<proteinExistence type="predicted"/>